<dbReference type="Proteomes" id="UP000266313">
    <property type="component" value="Chromosome"/>
</dbReference>
<dbReference type="EMBL" id="AP017928">
    <property type="protein sequence ID" value="BBA34828.1"/>
    <property type="molecule type" value="Genomic_DNA"/>
</dbReference>
<proteinExistence type="predicted"/>
<evidence type="ECO:0008006" key="3">
    <source>
        <dbReference type="Google" id="ProtNLM"/>
    </source>
</evidence>
<name>A0A250KT46_9GAMM</name>
<dbReference type="AlphaFoldDB" id="A0A250KT46"/>
<protein>
    <recommendedName>
        <fullName evidence="3">GYD family protein</fullName>
    </recommendedName>
</protein>
<dbReference type="Pfam" id="PF08734">
    <property type="entry name" value="GYD"/>
    <property type="match status" value="1"/>
</dbReference>
<dbReference type="KEGG" id="mmai:sS8_2883"/>
<keyword evidence="2" id="KW-1185">Reference proteome</keyword>
<evidence type="ECO:0000313" key="2">
    <source>
        <dbReference type="Proteomes" id="UP000266313"/>
    </source>
</evidence>
<organism evidence="1 2">
    <name type="scientific">Methylocaldum marinum</name>
    <dbReference type="NCBI Taxonomy" id="1432792"/>
    <lineage>
        <taxon>Bacteria</taxon>
        <taxon>Pseudomonadati</taxon>
        <taxon>Pseudomonadota</taxon>
        <taxon>Gammaproteobacteria</taxon>
        <taxon>Methylococcales</taxon>
        <taxon>Methylococcaceae</taxon>
        <taxon>Methylocaldum</taxon>
    </lineage>
</organism>
<evidence type="ECO:0000313" key="1">
    <source>
        <dbReference type="EMBL" id="BBA34828.1"/>
    </source>
</evidence>
<sequence length="137" mass="14884">MSLRPAEPSTSWSVRVSPDAFHVAYPLPCDLVSNTAEGLIMAIYIVLNQFTDQGVRALKDTTKRADTIREMARKLGVTTKAFYWTLGDYDVVDIFDAPDDASIAALVASIGAAGNVRTQTLRAFSEEEMNGIIAKLG</sequence>
<accession>A0A250KT46</accession>
<gene>
    <name evidence="1" type="ORF">sS8_2883</name>
</gene>
<reference evidence="1 2" key="1">
    <citation type="submission" date="2016-12" db="EMBL/GenBank/DDBJ databases">
        <title>Genome sequencing of Methylocaldum marinum.</title>
        <authorList>
            <person name="Takeuchi M."/>
            <person name="Kamagata Y."/>
            <person name="Hiraoka S."/>
            <person name="Oshima K."/>
            <person name="Hattori M."/>
            <person name="Iwasaki W."/>
        </authorList>
    </citation>
    <scope>NUCLEOTIDE SEQUENCE [LARGE SCALE GENOMIC DNA]</scope>
    <source>
        <strain evidence="1 2">S8</strain>
    </source>
</reference>
<dbReference type="InterPro" id="IPR014845">
    <property type="entry name" value="GYD/TTHA1554"/>
</dbReference>